<dbReference type="Proteomes" id="UP001155241">
    <property type="component" value="Unassembled WGS sequence"/>
</dbReference>
<organism evidence="2 3">
    <name type="scientific">Aeoliella straminimaris</name>
    <dbReference type="NCBI Taxonomy" id="2954799"/>
    <lineage>
        <taxon>Bacteria</taxon>
        <taxon>Pseudomonadati</taxon>
        <taxon>Planctomycetota</taxon>
        <taxon>Planctomycetia</taxon>
        <taxon>Pirellulales</taxon>
        <taxon>Lacipirellulaceae</taxon>
        <taxon>Aeoliella</taxon>
    </lineage>
</organism>
<feature type="region of interest" description="Disordered" evidence="1">
    <location>
        <begin position="90"/>
        <end position="110"/>
    </location>
</feature>
<dbReference type="RefSeq" id="WP_252852751.1">
    <property type="nucleotide sequence ID" value="NZ_JAMXLR010000036.1"/>
</dbReference>
<sequence length="110" mass="11708">MQATMSRKELMEMRAEALATAKSINENLTNGDGSLDARDQKRYDELMAAVEGYSAKIEAIEGKTRDFESLFNGATGGGSVLFKTTNGKSVRGFKHGEKLSGTSNPSGAVA</sequence>
<feature type="compositionally biased region" description="Polar residues" evidence="1">
    <location>
        <begin position="100"/>
        <end position="110"/>
    </location>
</feature>
<evidence type="ECO:0000313" key="2">
    <source>
        <dbReference type="EMBL" id="MCO6044641.1"/>
    </source>
</evidence>
<proteinExistence type="predicted"/>
<dbReference type="EMBL" id="JAMXLR010000036">
    <property type="protein sequence ID" value="MCO6044641.1"/>
    <property type="molecule type" value="Genomic_DNA"/>
</dbReference>
<keyword evidence="3" id="KW-1185">Reference proteome</keyword>
<dbReference type="AlphaFoldDB" id="A0A9X2FHA1"/>
<evidence type="ECO:0000313" key="3">
    <source>
        <dbReference type="Proteomes" id="UP001155241"/>
    </source>
</evidence>
<accession>A0A9X2FHA1</accession>
<protein>
    <submittedName>
        <fullName evidence="2">Uncharacterized protein</fullName>
    </submittedName>
</protein>
<feature type="non-terminal residue" evidence="2">
    <location>
        <position position="110"/>
    </location>
</feature>
<reference evidence="2" key="1">
    <citation type="submission" date="2022-06" db="EMBL/GenBank/DDBJ databases">
        <title>Aeoliella straminimaris, a novel planctomycete from sediments.</title>
        <authorList>
            <person name="Vitorino I.R."/>
            <person name="Lage O.M."/>
        </authorList>
    </citation>
    <scope>NUCLEOTIDE SEQUENCE</scope>
    <source>
        <strain evidence="2">ICT_H6.2</strain>
    </source>
</reference>
<name>A0A9X2FHA1_9BACT</name>
<gene>
    <name evidence="2" type="ORF">NG895_12055</name>
</gene>
<comment type="caution">
    <text evidence="2">The sequence shown here is derived from an EMBL/GenBank/DDBJ whole genome shotgun (WGS) entry which is preliminary data.</text>
</comment>
<evidence type="ECO:0000256" key="1">
    <source>
        <dbReference type="SAM" id="MobiDB-lite"/>
    </source>
</evidence>